<protein>
    <recommendedName>
        <fullName evidence="6">SWIM-type domain-containing protein</fullName>
    </recommendedName>
</protein>
<dbReference type="GO" id="GO:0008270">
    <property type="term" value="F:zinc ion binding"/>
    <property type="evidence" value="ECO:0007669"/>
    <property type="project" value="UniProtKB-KW"/>
</dbReference>
<dbReference type="AlphaFoldDB" id="A0A9Q1GU09"/>
<gene>
    <name evidence="7" type="ORF">Cgig2_010444</name>
</gene>
<evidence type="ECO:0000313" key="7">
    <source>
        <dbReference type="EMBL" id="KAJ8426926.1"/>
    </source>
</evidence>
<name>A0A9Q1GU09_9CARY</name>
<feature type="compositionally biased region" description="Basic and acidic residues" evidence="5">
    <location>
        <begin position="172"/>
        <end position="184"/>
    </location>
</feature>
<evidence type="ECO:0000256" key="1">
    <source>
        <dbReference type="ARBA" id="ARBA00022723"/>
    </source>
</evidence>
<feature type="compositionally biased region" description="Basic and acidic residues" evidence="5">
    <location>
        <begin position="234"/>
        <end position="245"/>
    </location>
</feature>
<sequence length="257" mass="29392">MDIPSLNLTFSQYKFSVARCISTGKDIYREYEGSELVDERAYLALGQIETFRHKPIRVLLEAILAKRAEIAKEWTGRVVSKVTKQLLELELDSRTCRVTPAGMGEFFVQDGNTNFTIKPQHKPCDCMFWDISRIPCKHTIRFILRERLDPKARNLLKLGLPPVDKPGPGKPETSRRKDVTESKTFKRSSTIKCSKCGQYGHNSKSHKDKGGALALRSKKKRNTRSSKRKVRGRPSKDGRVTERQKLSYPPPTPRYVN</sequence>
<feature type="compositionally biased region" description="Basic residues" evidence="5">
    <location>
        <begin position="216"/>
        <end position="233"/>
    </location>
</feature>
<dbReference type="InterPro" id="IPR006564">
    <property type="entry name" value="Znf_PMZ"/>
</dbReference>
<keyword evidence="1" id="KW-0479">Metal-binding</keyword>
<keyword evidence="2 4" id="KW-0863">Zinc-finger</keyword>
<evidence type="ECO:0000313" key="8">
    <source>
        <dbReference type="Proteomes" id="UP001153076"/>
    </source>
</evidence>
<proteinExistence type="predicted"/>
<evidence type="ECO:0000256" key="2">
    <source>
        <dbReference type="ARBA" id="ARBA00022771"/>
    </source>
</evidence>
<feature type="region of interest" description="Disordered" evidence="5">
    <location>
        <begin position="157"/>
        <end position="257"/>
    </location>
</feature>
<dbReference type="InterPro" id="IPR007527">
    <property type="entry name" value="Znf_SWIM"/>
</dbReference>
<comment type="caution">
    <text evidence="7">The sequence shown here is derived from an EMBL/GenBank/DDBJ whole genome shotgun (WGS) entry which is preliminary data.</text>
</comment>
<dbReference type="PROSITE" id="PS50966">
    <property type="entry name" value="ZF_SWIM"/>
    <property type="match status" value="1"/>
</dbReference>
<dbReference type="OrthoDB" id="1939383at2759"/>
<keyword evidence="3" id="KW-0862">Zinc</keyword>
<reference evidence="7" key="1">
    <citation type="submission" date="2022-04" db="EMBL/GenBank/DDBJ databases">
        <title>Carnegiea gigantea Genome sequencing and assembly v2.</title>
        <authorList>
            <person name="Copetti D."/>
            <person name="Sanderson M.J."/>
            <person name="Burquez A."/>
            <person name="Wojciechowski M.F."/>
        </authorList>
    </citation>
    <scope>NUCLEOTIDE SEQUENCE</scope>
    <source>
        <strain evidence="7">SGP5-SGP5p</strain>
        <tissue evidence="7">Aerial part</tissue>
    </source>
</reference>
<organism evidence="7 8">
    <name type="scientific">Carnegiea gigantea</name>
    <dbReference type="NCBI Taxonomy" id="171969"/>
    <lineage>
        <taxon>Eukaryota</taxon>
        <taxon>Viridiplantae</taxon>
        <taxon>Streptophyta</taxon>
        <taxon>Embryophyta</taxon>
        <taxon>Tracheophyta</taxon>
        <taxon>Spermatophyta</taxon>
        <taxon>Magnoliopsida</taxon>
        <taxon>eudicotyledons</taxon>
        <taxon>Gunneridae</taxon>
        <taxon>Pentapetalae</taxon>
        <taxon>Caryophyllales</taxon>
        <taxon>Cactineae</taxon>
        <taxon>Cactaceae</taxon>
        <taxon>Cactoideae</taxon>
        <taxon>Echinocereeae</taxon>
        <taxon>Carnegiea</taxon>
    </lineage>
</organism>
<feature type="compositionally biased region" description="Pro residues" evidence="5">
    <location>
        <begin position="248"/>
        <end position="257"/>
    </location>
</feature>
<evidence type="ECO:0000256" key="3">
    <source>
        <dbReference type="ARBA" id="ARBA00022833"/>
    </source>
</evidence>
<dbReference type="SMART" id="SM00575">
    <property type="entry name" value="ZnF_PMZ"/>
    <property type="match status" value="1"/>
</dbReference>
<feature type="domain" description="SWIM-type" evidence="6">
    <location>
        <begin position="115"/>
        <end position="147"/>
    </location>
</feature>
<dbReference type="Proteomes" id="UP001153076">
    <property type="component" value="Unassembled WGS sequence"/>
</dbReference>
<accession>A0A9Q1GU09</accession>
<evidence type="ECO:0000256" key="5">
    <source>
        <dbReference type="SAM" id="MobiDB-lite"/>
    </source>
</evidence>
<dbReference type="EMBL" id="JAKOGI010001219">
    <property type="protein sequence ID" value="KAJ8426926.1"/>
    <property type="molecule type" value="Genomic_DNA"/>
</dbReference>
<keyword evidence="8" id="KW-1185">Reference proteome</keyword>
<evidence type="ECO:0000259" key="6">
    <source>
        <dbReference type="PROSITE" id="PS50966"/>
    </source>
</evidence>
<evidence type="ECO:0000256" key="4">
    <source>
        <dbReference type="PROSITE-ProRule" id="PRU00325"/>
    </source>
</evidence>